<gene>
    <name evidence="2" type="ORF">GWI33_017596</name>
</gene>
<feature type="region of interest" description="Disordered" evidence="1">
    <location>
        <begin position="78"/>
        <end position="112"/>
    </location>
</feature>
<sequence length="203" mass="22685">MSPSGGQNGGRPKDECRDCVRMLRSRWGGGCRWERSSWAARGVTSDGRCPRNPVEGFRLVQSGNDRIGCLDNPPGSRCVKPFPNKNRQLSPSGRLQTSPNPSSQLSHSSSSIQVKRSVGRAYEYVLSEQTNIVGKHGQLRIMHNNAFIMPEFQCGNKILFRWWTRRGVAVEEDQGKKRGGGEAVQWLCGLRQHSESFLKSVRA</sequence>
<evidence type="ECO:0000256" key="1">
    <source>
        <dbReference type="SAM" id="MobiDB-lite"/>
    </source>
</evidence>
<evidence type="ECO:0000313" key="2">
    <source>
        <dbReference type="EMBL" id="KAF7269341.1"/>
    </source>
</evidence>
<feature type="compositionally biased region" description="Low complexity" evidence="1">
    <location>
        <begin position="98"/>
        <end position="111"/>
    </location>
</feature>
<name>A0A834M611_RHYFE</name>
<proteinExistence type="predicted"/>
<protein>
    <submittedName>
        <fullName evidence="2">Uncharacterized protein</fullName>
    </submittedName>
</protein>
<comment type="caution">
    <text evidence="2">The sequence shown here is derived from an EMBL/GenBank/DDBJ whole genome shotgun (WGS) entry which is preliminary data.</text>
</comment>
<keyword evidence="3" id="KW-1185">Reference proteome</keyword>
<dbReference type="AlphaFoldDB" id="A0A834M611"/>
<evidence type="ECO:0000313" key="3">
    <source>
        <dbReference type="Proteomes" id="UP000625711"/>
    </source>
</evidence>
<feature type="compositionally biased region" description="Polar residues" evidence="1">
    <location>
        <begin position="85"/>
        <end position="97"/>
    </location>
</feature>
<dbReference type="Proteomes" id="UP000625711">
    <property type="component" value="Unassembled WGS sequence"/>
</dbReference>
<organism evidence="2 3">
    <name type="scientific">Rhynchophorus ferrugineus</name>
    <name type="common">Red palm weevil</name>
    <name type="synonym">Curculio ferrugineus</name>
    <dbReference type="NCBI Taxonomy" id="354439"/>
    <lineage>
        <taxon>Eukaryota</taxon>
        <taxon>Metazoa</taxon>
        <taxon>Ecdysozoa</taxon>
        <taxon>Arthropoda</taxon>
        <taxon>Hexapoda</taxon>
        <taxon>Insecta</taxon>
        <taxon>Pterygota</taxon>
        <taxon>Neoptera</taxon>
        <taxon>Endopterygota</taxon>
        <taxon>Coleoptera</taxon>
        <taxon>Polyphaga</taxon>
        <taxon>Cucujiformia</taxon>
        <taxon>Curculionidae</taxon>
        <taxon>Dryophthorinae</taxon>
        <taxon>Rhynchophorus</taxon>
    </lineage>
</organism>
<accession>A0A834M611</accession>
<reference evidence="2" key="1">
    <citation type="submission" date="2020-08" db="EMBL/GenBank/DDBJ databases">
        <title>Genome sequencing and assembly of the red palm weevil Rhynchophorus ferrugineus.</title>
        <authorList>
            <person name="Dias G.B."/>
            <person name="Bergman C.M."/>
            <person name="Manee M."/>
        </authorList>
    </citation>
    <scope>NUCLEOTIDE SEQUENCE</scope>
    <source>
        <strain evidence="2">AA-2017</strain>
        <tissue evidence="2">Whole larva</tissue>
    </source>
</reference>
<dbReference type="EMBL" id="JAACXV010014237">
    <property type="protein sequence ID" value="KAF7269341.1"/>
    <property type="molecule type" value="Genomic_DNA"/>
</dbReference>